<organism evidence="2 3">
    <name type="scientific">Elaeophora elaphi</name>
    <dbReference type="NCBI Taxonomy" id="1147741"/>
    <lineage>
        <taxon>Eukaryota</taxon>
        <taxon>Metazoa</taxon>
        <taxon>Ecdysozoa</taxon>
        <taxon>Nematoda</taxon>
        <taxon>Chromadorea</taxon>
        <taxon>Rhabditida</taxon>
        <taxon>Spirurina</taxon>
        <taxon>Spiruromorpha</taxon>
        <taxon>Filarioidea</taxon>
        <taxon>Onchocercidae</taxon>
        <taxon>Elaeophora</taxon>
    </lineage>
</organism>
<evidence type="ECO:0000313" key="2">
    <source>
        <dbReference type="Proteomes" id="UP000050640"/>
    </source>
</evidence>
<protein>
    <submittedName>
        <fullName evidence="3">Succinate dehydrogenase assembly factor 2, mitochondrial</fullName>
    </submittedName>
</protein>
<reference evidence="3" key="1">
    <citation type="submission" date="2017-02" db="UniProtKB">
        <authorList>
            <consortium name="WormBaseParasite"/>
        </authorList>
    </citation>
    <scope>IDENTIFICATION</scope>
</reference>
<dbReference type="Proteomes" id="UP000050640">
    <property type="component" value="Unplaced"/>
</dbReference>
<accession>A0A0R3RPW3</accession>
<evidence type="ECO:0000256" key="1">
    <source>
        <dbReference type="SAM" id="Coils"/>
    </source>
</evidence>
<proteinExistence type="predicted"/>
<dbReference type="WBParaSite" id="EEL_0000367201-mRNA-1">
    <property type="protein sequence ID" value="EEL_0000367201-mRNA-1"/>
    <property type="gene ID" value="EEL_0000367201"/>
</dbReference>
<name>A0A0R3RPW3_9BILA</name>
<evidence type="ECO:0000313" key="3">
    <source>
        <dbReference type="WBParaSite" id="EEL_0000367201-mRNA-1"/>
    </source>
</evidence>
<dbReference type="AlphaFoldDB" id="A0A0R3RPW3"/>
<keyword evidence="1" id="KW-0175">Coiled coil</keyword>
<feature type="coiled-coil region" evidence="1">
    <location>
        <begin position="58"/>
        <end position="85"/>
    </location>
</feature>
<keyword evidence="2" id="KW-1185">Reference proteome</keyword>
<sequence>MAGERSPKRFDFRRREVRLAEARRQLRSNAFRTENELILLLQQEWFLIHDYNIQVLQYLELQLTCELMRRKLNAMKKQRKRLLRML</sequence>